<evidence type="ECO:0000256" key="3">
    <source>
        <dbReference type="ARBA" id="ARBA00022692"/>
    </source>
</evidence>
<evidence type="ECO:0000313" key="8">
    <source>
        <dbReference type="EMBL" id="JAT08077.1"/>
    </source>
</evidence>
<evidence type="ECO:0000256" key="7">
    <source>
        <dbReference type="SAM" id="Phobius"/>
    </source>
</evidence>
<feature type="transmembrane region" description="Helical" evidence="7">
    <location>
        <begin position="162"/>
        <end position="187"/>
    </location>
</feature>
<dbReference type="PANTHER" id="PTHR13317">
    <property type="entry name" value="TRANSMEMBRANE ANTERIOR POSTERIOR TRANSFORMATION PROTEIN 1 HOMOLOG"/>
    <property type="match status" value="1"/>
</dbReference>
<dbReference type="AlphaFoldDB" id="A0A1B6K9F4"/>
<feature type="region of interest" description="Disordered" evidence="6">
    <location>
        <begin position="462"/>
        <end position="529"/>
    </location>
</feature>
<gene>
    <name evidence="8" type="ORF">g.44112</name>
</gene>
<keyword evidence="5 7" id="KW-0472">Membrane</keyword>
<dbReference type="GO" id="GO:0036064">
    <property type="term" value="C:ciliary basal body"/>
    <property type="evidence" value="ECO:0007669"/>
    <property type="project" value="TreeGrafter"/>
</dbReference>
<accession>A0A1B6K9F4</accession>
<dbReference type="PANTHER" id="PTHR13317:SF4">
    <property type="entry name" value="TRANSMEMBRANE ANTERIOR POSTERIOR TRANSFORMATION PROTEIN 1 HOMOLOG"/>
    <property type="match status" value="1"/>
</dbReference>
<evidence type="ECO:0000256" key="2">
    <source>
        <dbReference type="ARBA" id="ARBA00008803"/>
    </source>
</evidence>
<dbReference type="GO" id="GO:0005789">
    <property type="term" value="C:endoplasmic reticulum membrane"/>
    <property type="evidence" value="ECO:0007669"/>
    <property type="project" value="TreeGrafter"/>
</dbReference>
<organism evidence="8">
    <name type="scientific">Graphocephala atropunctata</name>
    <dbReference type="NCBI Taxonomy" id="36148"/>
    <lineage>
        <taxon>Eukaryota</taxon>
        <taxon>Metazoa</taxon>
        <taxon>Ecdysozoa</taxon>
        <taxon>Arthropoda</taxon>
        <taxon>Hexapoda</taxon>
        <taxon>Insecta</taxon>
        <taxon>Pterygota</taxon>
        <taxon>Neoptera</taxon>
        <taxon>Paraneoptera</taxon>
        <taxon>Hemiptera</taxon>
        <taxon>Auchenorrhyncha</taxon>
        <taxon>Membracoidea</taxon>
        <taxon>Cicadellidae</taxon>
        <taxon>Cicadellinae</taxon>
        <taxon>Cicadellini</taxon>
        <taxon>Graphocephala</taxon>
    </lineage>
</organism>
<evidence type="ECO:0000256" key="1">
    <source>
        <dbReference type="ARBA" id="ARBA00004141"/>
    </source>
</evidence>
<name>A0A1B6K9F4_9HEMI</name>
<evidence type="ECO:0000256" key="6">
    <source>
        <dbReference type="SAM" id="MobiDB-lite"/>
    </source>
</evidence>
<feature type="compositionally biased region" description="Polar residues" evidence="6">
    <location>
        <begin position="464"/>
        <end position="488"/>
    </location>
</feature>
<sequence length="613" mass="68745">MGPDDKGVSKKLKFRSISTTTEPLLGYGNRVEDLSALRQRSKSEQKYKKKDTSDNSDEEDPPSLLKFLGVELTRGYILEHDEEQYTARREKVYSFAKIPVEAEKFMAYGFFQCADSYLFVYTFLPVRFILAVWALVTRPICSCFGFRRSSKSLLKPAEICDLLKVAIVVLCTVFMFCIDTSMMYHLIKSQSVIKLYIFYNMLEVGDRLFSALGQDLIDSLFWTATEPRGRKRDHIGVLPHFVFVVIYVILHSLLVLCQATTLNVAINSSNKALLTIMISNNFVELKGSVFKKFDKNNLFQVACSDVRERFHLFVLLFIVVLQTMKEYSWKEETLWMLVPDCVIVLFAEMIVDWVKHAFITRFNELPFMVYRDYTLSLAYDMAQTRQKNAFTDHSDLVARRMGFIPLPLGVVMLRVLGHTVQVQGAAAVSLATLAFLCVTSFKILISVALLGIACKLISHHQQENKPSTDVSSPVRSIKDSATSPTRPQTPVPASVRRPLPPGEAVTTQQPTVEPALTPTPATTNMPNLNSTPLFSNSAVSIMDVCLNEEMLRVGLESIGEENLTRSVPNIQQEAAEMNGGAESRSPSPGPVKRAESEPSIPHALETEGDTPTD</sequence>
<dbReference type="InterPro" id="IPR008010">
    <property type="entry name" value="Tatp1"/>
</dbReference>
<protein>
    <recommendedName>
        <fullName evidence="9">TAPT1-like protein</fullName>
    </recommendedName>
</protein>
<feature type="compositionally biased region" description="Basic and acidic residues" evidence="6">
    <location>
        <begin position="36"/>
        <end position="53"/>
    </location>
</feature>
<feature type="transmembrane region" description="Helical" evidence="7">
    <location>
        <begin position="237"/>
        <end position="266"/>
    </location>
</feature>
<keyword evidence="4 7" id="KW-1133">Transmembrane helix</keyword>
<comment type="similarity">
    <text evidence="2">Belongs to the TAPT1 family.</text>
</comment>
<dbReference type="EMBL" id="GEBQ01031900">
    <property type="protein sequence ID" value="JAT08077.1"/>
    <property type="molecule type" value="Transcribed_RNA"/>
</dbReference>
<evidence type="ECO:0008006" key="9">
    <source>
        <dbReference type="Google" id="ProtNLM"/>
    </source>
</evidence>
<comment type="subcellular location">
    <subcellularLocation>
        <location evidence="1">Membrane</location>
        <topology evidence="1">Multi-pass membrane protein</topology>
    </subcellularLocation>
</comment>
<dbReference type="Pfam" id="PF05346">
    <property type="entry name" value="DUF747"/>
    <property type="match status" value="1"/>
</dbReference>
<feature type="compositionally biased region" description="Polar residues" evidence="6">
    <location>
        <begin position="519"/>
        <end position="529"/>
    </location>
</feature>
<keyword evidence="3 7" id="KW-0812">Transmembrane</keyword>
<feature type="transmembrane region" description="Helical" evidence="7">
    <location>
        <begin position="403"/>
        <end position="420"/>
    </location>
</feature>
<evidence type="ECO:0000256" key="4">
    <source>
        <dbReference type="ARBA" id="ARBA00022989"/>
    </source>
</evidence>
<dbReference type="GO" id="GO:0045724">
    <property type="term" value="P:positive regulation of cilium assembly"/>
    <property type="evidence" value="ECO:0007669"/>
    <property type="project" value="TreeGrafter"/>
</dbReference>
<feature type="transmembrane region" description="Helical" evidence="7">
    <location>
        <begin position="426"/>
        <end position="452"/>
    </location>
</feature>
<evidence type="ECO:0000256" key="5">
    <source>
        <dbReference type="ARBA" id="ARBA00023136"/>
    </source>
</evidence>
<feature type="transmembrane region" description="Helical" evidence="7">
    <location>
        <begin position="118"/>
        <end position="141"/>
    </location>
</feature>
<feature type="region of interest" description="Disordered" evidence="6">
    <location>
        <begin position="572"/>
        <end position="613"/>
    </location>
</feature>
<proteinExistence type="inferred from homology"/>
<reference evidence="8" key="1">
    <citation type="submission" date="2015-11" db="EMBL/GenBank/DDBJ databases">
        <title>De novo transcriptome assembly of four potential Pierce s Disease insect vectors from Arizona vineyards.</title>
        <authorList>
            <person name="Tassone E.E."/>
        </authorList>
    </citation>
    <scope>NUCLEOTIDE SEQUENCE</scope>
</reference>
<feature type="region of interest" description="Disordered" evidence="6">
    <location>
        <begin position="36"/>
        <end position="63"/>
    </location>
</feature>